<comment type="caution">
    <text evidence="2">The sequence shown here is derived from an EMBL/GenBank/DDBJ whole genome shotgun (WGS) entry which is preliminary data.</text>
</comment>
<sequence>MDKQKHTVYEALVTGKTDDIITNLEDYKSACASGDLEQYDKIQKLLDDVLQFKKNVNSNYVKRFDPHYAISISAVRDTLEKGTVIQCNHMRDPSHPVPDGTRGVVEQVDDAGLVHVKWENGSGLNLDPLVDDFEIIDDELNLGENQQEDDLEL</sequence>
<dbReference type="AlphaFoldDB" id="A0A413UCF8"/>
<evidence type="ECO:0000313" key="3">
    <source>
        <dbReference type="Proteomes" id="UP000285288"/>
    </source>
</evidence>
<evidence type="ECO:0000259" key="1">
    <source>
        <dbReference type="Pfam" id="PF14192"/>
    </source>
</evidence>
<evidence type="ECO:0000313" key="2">
    <source>
        <dbReference type="EMBL" id="RHB05454.1"/>
    </source>
</evidence>
<feature type="domain" description="DUF4314" evidence="1">
    <location>
        <begin position="72"/>
        <end position="136"/>
    </location>
</feature>
<accession>A0A413UCF8</accession>
<name>A0A413UCF8_9FIRM</name>
<dbReference type="Pfam" id="PF14192">
    <property type="entry name" value="DUF4314"/>
    <property type="match status" value="1"/>
</dbReference>
<proteinExistence type="predicted"/>
<dbReference type="EMBL" id="QSGD01000022">
    <property type="protein sequence ID" value="RHB05454.1"/>
    <property type="molecule type" value="Genomic_DNA"/>
</dbReference>
<dbReference type="Proteomes" id="UP000285288">
    <property type="component" value="Unassembled WGS sequence"/>
</dbReference>
<gene>
    <name evidence="2" type="ORF">DW907_06605</name>
</gene>
<protein>
    <submittedName>
        <fullName evidence="2">DUF4314 domain-containing protein</fullName>
    </submittedName>
</protein>
<reference evidence="2 3" key="1">
    <citation type="submission" date="2018-08" db="EMBL/GenBank/DDBJ databases">
        <title>A genome reference for cultivated species of the human gut microbiota.</title>
        <authorList>
            <person name="Zou Y."/>
            <person name="Xue W."/>
            <person name="Luo G."/>
        </authorList>
    </citation>
    <scope>NUCLEOTIDE SEQUENCE [LARGE SCALE GENOMIC DNA]</scope>
    <source>
        <strain evidence="2 3">AM42-13AC</strain>
    </source>
</reference>
<organism evidence="2 3">
    <name type="scientific">Holdemanella biformis</name>
    <dbReference type="NCBI Taxonomy" id="1735"/>
    <lineage>
        <taxon>Bacteria</taxon>
        <taxon>Bacillati</taxon>
        <taxon>Bacillota</taxon>
        <taxon>Erysipelotrichia</taxon>
        <taxon>Erysipelotrichales</taxon>
        <taxon>Erysipelotrichaceae</taxon>
        <taxon>Holdemanella</taxon>
    </lineage>
</organism>
<dbReference type="InterPro" id="IPR025463">
    <property type="entry name" value="DUF4314"/>
</dbReference>